<proteinExistence type="predicted"/>
<accession>A0A6C0C9X5</accession>
<evidence type="ECO:0008006" key="2">
    <source>
        <dbReference type="Google" id="ProtNLM"/>
    </source>
</evidence>
<sequence length="213" mass="24506">MDTVPFEIILIIIDNLPNRDKIHYLSTNVTLDRKKHVVTYNDDVNVNDISHLSYIHKFTSICHSTYDLPIPQFVTRLTFCGGYSKLKMDDFPLNITHLTFGGIFNQPMCKNIPLVTHLTLGGCFNRSITTNIPRSVTHLKFGFHFNQIIKKGDIPSSVIHLTFGFSFNQQIDQHNIPSSVTHLKFKSPHRSIDSVPKTVRHIKFKGEWIKFDN</sequence>
<name>A0A6C0C9X5_9ZZZZ</name>
<organism evidence="1">
    <name type="scientific">viral metagenome</name>
    <dbReference type="NCBI Taxonomy" id="1070528"/>
    <lineage>
        <taxon>unclassified sequences</taxon>
        <taxon>metagenomes</taxon>
        <taxon>organismal metagenomes</taxon>
    </lineage>
</organism>
<dbReference type="PANTHER" id="PTHR32134:SF92">
    <property type="entry name" value="FNIP REPEAT-CONTAINING PROTEIN"/>
    <property type="match status" value="1"/>
</dbReference>
<evidence type="ECO:0000313" key="1">
    <source>
        <dbReference type="EMBL" id="QHT01167.1"/>
    </source>
</evidence>
<dbReference type="EMBL" id="MN739365">
    <property type="protein sequence ID" value="QHT01167.1"/>
    <property type="molecule type" value="Genomic_DNA"/>
</dbReference>
<protein>
    <recommendedName>
        <fullName evidence="2">F-box domain-containing protein</fullName>
    </recommendedName>
</protein>
<dbReference type="PANTHER" id="PTHR32134">
    <property type="entry name" value="FNIP REPEAT-CONTAINING PROTEIN"/>
    <property type="match status" value="1"/>
</dbReference>
<dbReference type="AlphaFoldDB" id="A0A6C0C9X5"/>
<reference evidence="1" key="1">
    <citation type="journal article" date="2020" name="Nature">
        <title>Giant virus diversity and host interactions through global metagenomics.</title>
        <authorList>
            <person name="Schulz F."/>
            <person name="Roux S."/>
            <person name="Paez-Espino D."/>
            <person name="Jungbluth S."/>
            <person name="Walsh D.A."/>
            <person name="Denef V.J."/>
            <person name="McMahon K.D."/>
            <person name="Konstantinidis K.T."/>
            <person name="Eloe-Fadrosh E.A."/>
            <person name="Kyrpides N.C."/>
            <person name="Woyke T."/>
        </authorList>
    </citation>
    <scope>NUCLEOTIDE SEQUENCE</scope>
    <source>
        <strain evidence="1">GVMAG-M-3300020192-26</strain>
    </source>
</reference>
<dbReference type="InterPro" id="IPR051251">
    <property type="entry name" value="STK_FNIP-Repeat"/>
</dbReference>
<dbReference type="Pfam" id="PF05725">
    <property type="entry name" value="FNIP"/>
    <property type="match status" value="1"/>
</dbReference>
<dbReference type="InterPro" id="IPR008615">
    <property type="entry name" value="FNIP"/>
</dbReference>